<sequence>MDYFCFEAIKDQLSPRFIAFDDTECVQHVGNNLRQFRTATQLTQQSQANAMQVSIAQYRKYERGIDLPKMHSAARWSVLFGAPISLLFRNTCYQATFDEQPAPYFFGVYHAITHASPNTFQALLQLTNEITGQPLEHCFRETPESDIQQVLGNIDEHYYTSVAKNLLLIRQSLSFSQEKMAELLGLSLSTYKQYEKLSNTPKIPVTFSARTHAILGLESQWAETGSSPFAIFSRRRRQRLDLLRPVFSQASAEQQQRLCQLYQSVFHLTRG</sequence>
<dbReference type="OrthoDB" id="5916130at2"/>
<dbReference type="EMBL" id="PYMA01000001">
    <property type="protein sequence ID" value="PSW22244.1"/>
    <property type="molecule type" value="Genomic_DNA"/>
</dbReference>
<proteinExistence type="predicted"/>
<dbReference type="InterPro" id="IPR001387">
    <property type="entry name" value="Cro/C1-type_HTH"/>
</dbReference>
<reference evidence="3 4" key="1">
    <citation type="submission" date="2018-01" db="EMBL/GenBank/DDBJ databases">
        <title>Whole genome sequencing of Histamine producing bacteria.</title>
        <authorList>
            <person name="Butler K."/>
        </authorList>
    </citation>
    <scope>NUCLEOTIDE SEQUENCE [LARGE SCALE GENOMIC DNA]</scope>
    <source>
        <strain evidence="3 4">DSM 100436</strain>
    </source>
</reference>
<comment type="caution">
    <text evidence="3">The sequence shown here is derived from an EMBL/GenBank/DDBJ whole genome shotgun (WGS) entry which is preliminary data.</text>
</comment>
<dbReference type="GO" id="GO:0003677">
    <property type="term" value="F:DNA binding"/>
    <property type="evidence" value="ECO:0007669"/>
    <property type="project" value="UniProtKB-KW"/>
</dbReference>
<protein>
    <submittedName>
        <fullName evidence="3">XRE family transcriptional regulator</fullName>
    </submittedName>
</protein>
<dbReference type="Gene3D" id="1.10.260.40">
    <property type="entry name" value="lambda repressor-like DNA-binding domains"/>
    <property type="match status" value="2"/>
</dbReference>
<evidence type="ECO:0000256" key="1">
    <source>
        <dbReference type="ARBA" id="ARBA00023125"/>
    </source>
</evidence>
<evidence type="ECO:0000259" key="2">
    <source>
        <dbReference type="PROSITE" id="PS50943"/>
    </source>
</evidence>
<accession>A0A2T3P153</accession>
<keyword evidence="4" id="KW-1185">Reference proteome</keyword>
<dbReference type="Proteomes" id="UP000241771">
    <property type="component" value="Unassembled WGS sequence"/>
</dbReference>
<dbReference type="SMART" id="SM00530">
    <property type="entry name" value="HTH_XRE"/>
    <property type="match status" value="2"/>
</dbReference>
<dbReference type="PANTHER" id="PTHR46558">
    <property type="entry name" value="TRACRIPTIONAL REGULATORY PROTEIN-RELATED-RELATED"/>
    <property type="match status" value="1"/>
</dbReference>
<evidence type="ECO:0000313" key="4">
    <source>
        <dbReference type="Proteomes" id="UP000241771"/>
    </source>
</evidence>
<dbReference type="SUPFAM" id="SSF47413">
    <property type="entry name" value="lambda repressor-like DNA-binding domains"/>
    <property type="match status" value="2"/>
</dbReference>
<keyword evidence="1" id="KW-0238">DNA-binding</keyword>
<name>A0A2T3P153_9GAMM</name>
<organism evidence="3 4">
    <name type="scientific">Photobacterium sanctipauli</name>
    <dbReference type="NCBI Taxonomy" id="1342794"/>
    <lineage>
        <taxon>Bacteria</taxon>
        <taxon>Pseudomonadati</taxon>
        <taxon>Pseudomonadota</taxon>
        <taxon>Gammaproteobacteria</taxon>
        <taxon>Vibrionales</taxon>
        <taxon>Vibrionaceae</taxon>
        <taxon>Photobacterium</taxon>
    </lineage>
</organism>
<dbReference type="CDD" id="cd00093">
    <property type="entry name" value="HTH_XRE"/>
    <property type="match status" value="2"/>
</dbReference>
<dbReference type="AlphaFoldDB" id="A0A2T3P153"/>
<feature type="domain" description="HTH cro/C1-type" evidence="2">
    <location>
        <begin position="33"/>
        <end position="87"/>
    </location>
</feature>
<dbReference type="RefSeq" id="WP_036830851.1">
    <property type="nucleotide sequence ID" value="NZ_JGVO01001555.1"/>
</dbReference>
<gene>
    <name evidence="3" type="ORF">C9I98_02985</name>
</gene>
<dbReference type="InterPro" id="IPR010982">
    <property type="entry name" value="Lambda_DNA-bd_dom_sf"/>
</dbReference>
<feature type="domain" description="HTH cro/C1-type" evidence="2">
    <location>
        <begin position="166"/>
        <end position="203"/>
    </location>
</feature>
<dbReference type="PANTHER" id="PTHR46558:SF11">
    <property type="entry name" value="HTH-TYPE TRANSCRIPTIONAL REGULATOR XRE"/>
    <property type="match status" value="1"/>
</dbReference>
<evidence type="ECO:0000313" key="3">
    <source>
        <dbReference type="EMBL" id="PSW22244.1"/>
    </source>
</evidence>
<dbReference type="PROSITE" id="PS50943">
    <property type="entry name" value="HTH_CROC1"/>
    <property type="match status" value="2"/>
</dbReference>